<name>D3BNV4_HETP5</name>
<feature type="domain" description="U-box" evidence="2">
    <location>
        <begin position="23"/>
        <end position="84"/>
    </location>
</feature>
<dbReference type="GeneID" id="31365100"/>
<dbReference type="EMBL" id="ADBJ01000044">
    <property type="protein sequence ID" value="EFA76873.1"/>
    <property type="molecule type" value="Genomic_DNA"/>
</dbReference>
<dbReference type="SMART" id="SM00504">
    <property type="entry name" value="Ubox"/>
    <property type="match status" value="1"/>
</dbReference>
<dbReference type="GO" id="GO:0016567">
    <property type="term" value="P:protein ubiquitination"/>
    <property type="evidence" value="ECO:0007669"/>
    <property type="project" value="InterPro"/>
</dbReference>
<dbReference type="Pfam" id="PF04564">
    <property type="entry name" value="U-box"/>
    <property type="match status" value="1"/>
</dbReference>
<gene>
    <name evidence="3" type="ORF">PPL_09625</name>
</gene>
<dbReference type="AlphaFoldDB" id="D3BNV4"/>
<dbReference type="GO" id="GO:0004842">
    <property type="term" value="F:ubiquitin-protein transferase activity"/>
    <property type="evidence" value="ECO:0007669"/>
    <property type="project" value="InterPro"/>
</dbReference>
<dbReference type="InterPro" id="IPR013083">
    <property type="entry name" value="Znf_RING/FYVE/PHD"/>
</dbReference>
<comment type="caution">
    <text evidence="3">The sequence shown here is derived from an EMBL/GenBank/DDBJ whole genome shotgun (WGS) entry which is preliminary data.</text>
</comment>
<dbReference type="SUPFAM" id="SSF57850">
    <property type="entry name" value="RING/U-box"/>
    <property type="match status" value="1"/>
</dbReference>
<dbReference type="InterPro" id="IPR003613">
    <property type="entry name" value="Ubox_domain"/>
</dbReference>
<dbReference type="InParanoid" id="D3BNV4"/>
<protein>
    <recommendedName>
        <fullName evidence="2">U-box domain-containing protein</fullName>
    </recommendedName>
</protein>
<feature type="compositionally biased region" description="Polar residues" evidence="1">
    <location>
        <begin position="96"/>
        <end position="106"/>
    </location>
</feature>
<dbReference type="RefSeq" id="XP_020429005.1">
    <property type="nucleotide sequence ID" value="XM_020580418.1"/>
</dbReference>
<organism evidence="3 4">
    <name type="scientific">Heterostelium pallidum (strain ATCC 26659 / Pp 5 / PN500)</name>
    <name type="common">Cellular slime mold</name>
    <name type="synonym">Polysphondylium pallidum</name>
    <dbReference type="NCBI Taxonomy" id="670386"/>
    <lineage>
        <taxon>Eukaryota</taxon>
        <taxon>Amoebozoa</taxon>
        <taxon>Evosea</taxon>
        <taxon>Eumycetozoa</taxon>
        <taxon>Dictyostelia</taxon>
        <taxon>Acytosteliales</taxon>
        <taxon>Acytosteliaceae</taxon>
        <taxon>Heterostelium</taxon>
    </lineage>
</organism>
<dbReference type="Gene3D" id="3.30.40.10">
    <property type="entry name" value="Zinc/RING finger domain, C3HC4 (zinc finger)"/>
    <property type="match status" value="1"/>
</dbReference>
<keyword evidence="4" id="KW-1185">Reference proteome</keyword>
<accession>D3BNV4</accession>
<evidence type="ECO:0000313" key="3">
    <source>
        <dbReference type="EMBL" id="EFA76873.1"/>
    </source>
</evidence>
<proteinExistence type="predicted"/>
<evidence type="ECO:0000313" key="4">
    <source>
        <dbReference type="Proteomes" id="UP000001396"/>
    </source>
</evidence>
<evidence type="ECO:0000259" key="2">
    <source>
        <dbReference type="SMART" id="SM00504"/>
    </source>
</evidence>
<evidence type="ECO:0000256" key="1">
    <source>
        <dbReference type="SAM" id="MobiDB-lite"/>
    </source>
</evidence>
<dbReference type="Proteomes" id="UP000001396">
    <property type="component" value="Unassembled WGS sequence"/>
</dbReference>
<feature type="region of interest" description="Disordered" evidence="1">
    <location>
        <begin position="87"/>
        <end position="106"/>
    </location>
</feature>
<sequence>MDNNFDEIFKKLSQIEVVVVPPVFLPIGVDSLVSPLYSPYGHIFERSKIESWLEKHSICPITREPLSLEMLKPVIFVSEDENILEKENESPKHELIQSNQTQPNQA</sequence>
<reference evidence="3 4" key="1">
    <citation type="journal article" date="2011" name="Genome Res.">
        <title>Phylogeny-wide analysis of social amoeba genomes highlights ancient origins for complex intercellular communication.</title>
        <authorList>
            <person name="Heidel A.J."/>
            <person name="Lawal H.M."/>
            <person name="Felder M."/>
            <person name="Schilde C."/>
            <person name="Helps N.R."/>
            <person name="Tunggal B."/>
            <person name="Rivero F."/>
            <person name="John U."/>
            <person name="Schleicher M."/>
            <person name="Eichinger L."/>
            <person name="Platzer M."/>
            <person name="Noegel A.A."/>
            <person name="Schaap P."/>
            <person name="Gloeckner G."/>
        </authorList>
    </citation>
    <scope>NUCLEOTIDE SEQUENCE [LARGE SCALE GENOMIC DNA]</scope>
    <source>
        <strain evidence="4">ATCC 26659 / Pp 5 / PN500</strain>
    </source>
</reference>